<gene>
    <name evidence="2" type="ORF">Salat_1741500</name>
</gene>
<comment type="caution">
    <text evidence="2">The sequence shown here is derived from an EMBL/GenBank/DDBJ whole genome shotgun (WGS) entry which is preliminary data.</text>
</comment>
<evidence type="ECO:0000313" key="2">
    <source>
        <dbReference type="EMBL" id="KAK4425475.1"/>
    </source>
</evidence>
<proteinExistence type="predicted"/>
<dbReference type="AlphaFoldDB" id="A0AAE1Y8G0"/>
<evidence type="ECO:0000256" key="1">
    <source>
        <dbReference type="SAM" id="MobiDB-lite"/>
    </source>
</evidence>
<name>A0AAE1Y8G0_9LAMI</name>
<protein>
    <submittedName>
        <fullName evidence="2">Uncharacterized protein</fullName>
    </submittedName>
</protein>
<reference evidence="2" key="1">
    <citation type="submission" date="2020-06" db="EMBL/GenBank/DDBJ databases">
        <authorList>
            <person name="Li T."/>
            <person name="Hu X."/>
            <person name="Zhang T."/>
            <person name="Song X."/>
            <person name="Zhang H."/>
            <person name="Dai N."/>
            <person name="Sheng W."/>
            <person name="Hou X."/>
            <person name="Wei L."/>
        </authorList>
    </citation>
    <scope>NUCLEOTIDE SEQUENCE</scope>
    <source>
        <strain evidence="2">3651</strain>
        <tissue evidence="2">Leaf</tissue>
    </source>
</reference>
<reference evidence="2" key="2">
    <citation type="journal article" date="2024" name="Plant">
        <title>Genomic evolution and insights into agronomic trait innovations of Sesamum species.</title>
        <authorList>
            <person name="Miao H."/>
            <person name="Wang L."/>
            <person name="Qu L."/>
            <person name="Liu H."/>
            <person name="Sun Y."/>
            <person name="Le M."/>
            <person name="Wang Q."/>
            <person name="Wei S."/>
            <person name="Zheng Y."/>
            <person name="Lin W."/>
            <person name="Duan Y."/>
            <person name="Cao H."/>
            <person name="Xiong S."/>
            <person name="Wang X."/>
            <person name="Wei L."/>
            <person name="Li C."/>
            <person name="Ma Q."/>
            <person name="Ju M."/>
            <person name="Zhao R."/>
            <person name="Li G."/>
            <person name="Mu C."/>
            <person name="Tian Q."/>
            <person name="Mei H."/>
            <person name="Zhang T."/>
            <person name="Gao T."/>
            <person name="Zhang H."/>
        </authorList>
    </citation>
    <scope>NUCLEOTIDE SEQUENCE</scope>
    <source>
        <strain evidence="2">3651</strain>
    </source>
</reference>
<feature type="region of interest" description="Disordered" evidence="1">
    <location>
        <begin position="1"/>
        <end position="35"/>
    </location>
</feature>
<organism evidence="2 3">
    <name type="scientific">Sesamum alatum</name>
    <dbReference type="NCBI Taxonomy" id="300844"/>
    <lineage>
        <taxon>Eukaryota</taxon>
        <taxon>Viridiplantae</taxon>
        <taxon>Streptophyta</taxon>
        <taxon>Embryophyta</taxon>
        <taxon>Tracheophyta</taxon>
        <taxon>Spermatophyta</taxon>
        <taxon>Magnoliopsida</taxon>
        <taxon>eudicotyledons</taxon>
        <taxon>Gunneridae</taxon>
        <taxon>Pentapetalae</taxon>
        <taxon>asterids</taxon>
        <taxon>lamiids</taxon>
        <taxon>Lamiales</taxon>
        <taxon>Pedaliaceae</taxon>
        <taxon>Sesamum</taxon>
    </lineage>
</organism>
<dbReference type="EMBL" id="JACGWO010000006">
    <property type="protein sequence ID" value="KAK4425475.1"/>
    <property type="molecule type" value="Genomic_DNA"/>
</dbReference>
<accession>A0AAE1Y8G0</accession>
<keyword evidence="3" id="KW-1185">Reference proteome</keyword>
<evidence type="ECO:0000313" key="3">
    <source>
        <dbReference type="Proteomes" id="UP001293254"/>
    </source>
</evidence>
<dbReference type="Proteomes" id="UP001293254">
    <property type="component" value="Unassembled WGS sequence"/>
</dbReference>
<sequence length="105" mass="11195">MAISPRSDLGDDVSFNPTCGPQGGERSRLFGASPPPFHSSPLPLPHLATAADAPPFVHHLVTATPRLSSAPAIHGIHSSRDVAAPDRSFFFLLFFTPSPYHQVPT</sequence>